<dbReference type="Pfam" id="PF14905">
    <property type="entry name" value="OMP_b-brl_3"/>
    <property type="match status" value="1"/>
</dbReference>
<dbReference type="SUPFAM" id="SSF49464">
    <property type="entry name" value="Carboxypeptidase regulatory domain-like"/>
    <property type="match status" value="1"/>
</dbReference>
<comment type="caution">
    <text evidence="6">The sequence shown here is derived from an EMBL/GenBank/DDBJ whole genome shotgun (WGS) entry which is preliminary data.</text>
</comment>
<proteinExistence type="predicted"/>
<evidence type="ECO:0000259" key="5">
    <source>
        <dbReference type="Pfam" id="PF14905"/>
    </source>
</evidence>
<feature type="signal peptide" evidence="4">
    <location>
        <begin position="1"/>
        <end position="20"/>
    </location>
</feature>
<evidence type="ECO:0000256" key="3">
    <source>
        <dbReference type="ARBA" id="ARBA00023237"/>
    </source>
</evidence>
<dbReference type="Gene3D" id="2.170.130.10">
    <property type="entry name" value="TonB-dependent receptor, plug domain"/>
    <property type="match status" value="1"/>
</dbReference>
<dbReference type="PANTHER" id="PTHR40980:SF4">
    <property type="entry name" value="TONB-DEPENDENT RECEPTOR-LIKE BETA-BARREL DOMAIN-CONTAINING PROTEIN"/>
    <property type="match status" value="1"/>
</dbReference>
<gene>
    <name evidence="6" type="ORF">FAZ19_11740</name>
</gene>
<dbReference type="GO" id="GO:0009279">
    <property type="term" value="C:cell outer membrane"/>
    <property type="evidence" value="ECO:0007669"/>
    <property type="project" value="UniProtKB-SubCell"/>
</dbReference>
<accession>A0A4U0H3Q7</accession>
<comment type="subcellular location">
    <subcellularLocation>
        <location evidence="1">Cell outer membrane</location>
    </subcellularLocation>
</comment>
<dbReference type="InterPro" id="IPR036942">
    <property type="entry name" value="Beta-barrel_TonB_sf"/>
</dbReference>
<feature type="domain" description="Outer membrane protein beta-barrel" evidence="5">
    <location>
        <begin position="383"/>
        <end position="782"/>
    </location>
</feature>
<dbReference type="SUPFAM" id="SSF56935">
    <property type="entry name" value="Porins"/>
    <property type="match status" value="1"/>
</dbReference>
<reference evidence="6 7" key="1">
    <citation type="submission" date="2019-04" db="EMBL/GenBank/DDBJ databases">
        <title>Sphingobacterium olei sp. nov., isolated from oil-contaminated soil.</title>
        <authorList>
            <person name="Liu B."/>
        </authorList>
    </citation>
    <scope>NUCLEOTIDE SEQUENCE [LARGE SCALE GENOMIC DNA]</scope>
    <source>
        <strain evidence="6 7">Y3L14</strain>
    </source>
</reference>
<organism evidence="6 7">
    <name type="scientific">Sphingobacterium alkalisoli</name>
    <dbReference type="NCBI Taxonomy" id="1874115"/>
    <lineage>
        <taxon>Bacteria</taxon>
        <taxon>Pseudomonadati</taxon>
        <taxon>Bacteroidota</taxon>
        <taxon>Sphingobacteriia</taxon>
        <taxon>Sphingobacteriales</taxon>
        <taxon>Sphingobacteriaceae</taxon>
        <taxon>Sphingobacterium</taxon>
    </lineage>
</organism>
<dbReference type="InterPro" id="IPR008969">
    <property type="entry name" value="CarboxyPept-like_regulatory"/>
</dbReference>
<keyword evidence="3" id="KW-0998">Cell outer membrane</keyword>
<evidence type="ECO:0000256" key="2">
    <source>
        <dbReference type="ARBA" id="ARBA00023136"/>
    </source>
</evidence>
<name>A0A4U0H3Q7_9SPHI</name>
<protein>
    <submittedName>
        <fullName evidence="6">TonB-dependent receptor</fullName>
    </submittedName>
</protein>
<dbReference type="InterPro" id="IPR041700">
    <property type="entry name" value="OMP_b-brl_3"/>
</dbReference>
<dbReference type="OrthoDB" id="606851at2"/>
<evidence type="ECO:0000256" key="1">
    <source>
        <dbReference type="ARBA" id="ARBA00004442"/>
    </source>
</evidence>
<dbReference type="InterPro" id="IPR037066">
    <property type="entry name" value="Plug_dom_sf"/>
</dbReference>
<keyword evidence="4" id="KW-0732">Signal</keyword>
<dbReference type="Proteomes" id="UP000309872">
    <property type="component" value="Unassembled WGS sequence"/>
</dbReference>
<feature type="chain" id="PRO_5020546928" evidence="4">
    <location>
        <begin position="21"/>
        <end position="786"/>
    </location>
</feature>
<dbReference type="Gene3D" id="2.40.170.20">
    <property type="entry name" value="TonB-dependent receptor, beta-barrel domain"/>
    <property type="match status" value="1"/>
</dbReference>
<dbReference type="AlphaFoldDB" id="A0A4U0H3Q7"/>
<dbReference type="RefSeq" id="WP_136820913.1">
    <property type="nucleotide sequence ID" value="NZ_BMJX01000003.1"/>
</dbReference>
<sequence length="786" mass="88436">MSAKYVFLLALSFFIHTALTAQVSLSGKVLTEEGNALGDASISLLSIPDSLVYAQQKTDQRGNFSFRVDRPGTYKLHYKILGFEPHLSADLDLKTGGLHTAVPVILRAVGQEIEAVSVVGKQPGIRQYVDKMVVDVEGTVLSEGNNLLELLEKTPGVLADGKGNFSIQGRAGARVIIDGRDTYLSGEQLASMLRGMQASDVAKLELMSNPSTREDAAGTAGIINIVTKRNKKLGFGGDVFVRGSRSRGSQGVGGGGIHYRVNSLDMYINGSLGYEQSKDSSAIERKFYTDGCVTMVQRQKEEKRLDPGRYHSLRTGASYTFDDGGVLDASFHWMRGRFISAADIDMWIDDRTHVDMERATTNNRFDEMYNNLTFNINYVNKYEGEDHFLKINLDYAPHTNEYDNIFQTNFFDREGTDRGNTARTNKQALSNTTYAGRLDYSAPLGDAGKLELGWKATYFFINNDVANDTLQDNRWVRDYTTSNRFQYTQHIEALYFIFSGKLQKLEYQVGLRGEYTFIKAEQMTLQETNRQRYMHIFPNASATYHLNEQHLFRASVSSRIERPGDHDINAFRIYEDAYSYTEGNPNLQPERSYIAELGHGFRNKLFTTLSMSYGLNVINWVSRVGSLPAENLTRPENIGRYRNYSASMMYNNSFSSWWTASHYLNGFYNSYSGAINDITLDNSGSSWSANSKHTLHFTPGLRGEASAYYNSGVTTGATRSDRRYGLDLAAEKKMWKDRAMVKIAATGLIRNANPRYTSQYGDLIVYHSDFPDNQKIIVSVSYRFGE</sequence>
<keyword evidence="2" id="KW-0472">Membrane</keyword>
<keyword evidence="7" id="KW-1185">Reference proteome</keyword>
<dbReference type="EMBL" id="SUKA01000003">
    <property type="protein sequence ID" value="TJY65784.1"/>
    <property type="molecule type" value="Genomic_DNA"/>
</dbReference>
<evidence type="ECO:0000313" key="6">
    <source>
        <dbReference type="EMBL" id="TJY65784.1"/>
    </source>
</evidence>
<dbReference type="Pfam" id="PF13620">
    <property type="entry name" value="CarboxypepD_reg"/>
    <property type="match status" value="1"/>
</dbReference>
<evidence type="ECO:0000256" key="4">
    <source>
        <dbReference type="SAM" id="SignalP"/>
    </source>
</evidence>
<dbReference type="PANTHER" id="PTHR40980">
    <property type="entry name" value="PLUG DOMAIN-CONTAINING PROTEIN"/>
    <property type="match status" value="1"/>
</dbReference>
<evidence type="ECO:0000313" key="7">
    <source>
        <dbReference type="Proteomes" id="UP000309872"/>
    </source>
</evidence>
<keyword evidence="6" id="KW-0675">Receptor</keyword>